<dbReference type="RefSeq" id="WP_168882649.1">
    <property type="nucleotide sequence ID" value="NZ_JABAIL010000003.1"/>
</dbReference>
<comment type="caution">
    <text evidence="1">The sequence shown here is derived from an EMBL/GenBank/DDBJ whole genome shotgun (WGS) entry which is preliminary data.</text>
</comment>
<gene>
    <name evidence="1" type="ORF">HGP29_12005</name>
</gene>
<dbReference type="Proteomes" id="UP000585050">
    <property type="component" value="Unassembled WGS sequence"/>
</dbReference>
<proteinExistence type="predicted"/>
<keyword evidence="2" id="KW-1185">Reference proteome</keyword>
<dbReference type="InterPro" id="IPR019861">
    <property type="entry name" value="PorP/SprF_Bacteroidetes"/>
</dbReference>
<protein>
    <submittedName>
        <fullName evidence="1">Type IX secretion system membrane protein PorP/SprF</fullName>
    </submittedName>
</protein>
<dbReference type="EMBL" id="JABAIL010000003">
    <property type="protein sequence ID" value="NLR91938.1"/>
    <property type="molecule type" value="Genomic_DNA"/>
</dbReference>
<name>A0A7X8XW40_9BACT</name>
<dbReference type="NCBIfam" id="TIGR03519">
    <property type="entry name" value="T9SS_PorP_fam"/>
    <property type="match status" value="1"/>
</dbReference>
<sequence>MKKLLLMMGIVCSAWIHTNAQQVSLYSQYMFNGLVLNPAYAGNYEGINTNLMYRQQWSGVEGSPNTSTISVDSPLGSKKLSVGGIFSQDKTAETTTQTFYMMAAYRLPLGNGKLSFGLQGGMNFYRVNFQNLNTFLPDPTLPTSMQQESTPNVGFGLFYQTDKWFAGASAPKLLANDLSDGQCTLVAKEERHYFVTGGYLFDVSPTVKLKPNALLAFVEGSPTYFDINLNALLYDWLWFGASYSLKNSFTLLTQLEFGDHFRFGYSYDIVTNAGQGVTRGSHEFMLNIFFTGKKTKMLSPRYF</sequence>
<accession>A0A7X8XW40</accession>
<evidence type="ECO:0000313" key="2">
    <source>
        <dbReference type="Proteomes" id="UP000585050"/>
    </source>
</evidence>
<dbReference type="AlphaFoldDB" id="A0A7X8XW40"/>
<reference evidence="1 2" key="1">
    <citation type="submission" date="2020-04" db="EMBL/GenBank/DDBJ databases">
        <title>Flammeovirga sp. SR4, a novel species isolated from seawater.</title>
        <authorList>
            <person name="Wang X."/>
        </authorList>
    </citation>
    <scope>NUCLEOTIDE SEQUENCE [LARGE SCALE GENOMIC DNA]</scope>
    <source>
        <strain evidence="1 2">SR4</strain>
    </source>
</reference>
<evidence type="ECO:0000313" key="1">
    <source>
        <dbReference type="EMBL" id="NLR91938.1"/>
    </source>
</evidence>
<organism evidence="1 2">
    <name type="scientific">Flammeovirga agarivorans</name>
    <dbReference type="NCBI Taxonomy" id="2726742"/>
    <lineage>
        <taxon>Bacteria</taxon>
        <taxon>Pseudomonadati</taxon>
        <taxon>Bacteroidota</taxon>
        <taxon>Cytophagia</taxon>
        <taxon>Cytophagales</taxon>
        <taxon>Flammeovirgaceae</taxon>
        <taxon>Flammeovirga</taxon>
    </lineage>
</organism>
<dbReference type="Pfam" id="PF11751">
    <property type="entry name" value="PorP_SprF"/>
    <property type="match status" value="1"/>
</dbReference>